<proteinExistence type="predicted"/>
<gene>
    <name evidence="2" type="ORF">Prum_093100</name>
</gene>
<dbReference type="RefSeq" id="WP_173084953.1">
    <property type="nucleotide sequence ID" value="NZ_BAABJB010000060.1"/>
</dbReference>
<reference evidence="2 3" key="2">
    <citation type="submission" date="2020-03" db="EMBL/GenBank/DDBJ databases">
        <authorList>
            <person name="Ichikawa N."/>
            <person name="Kimura A."/>
            <person name="Kitahashi Y."/>
            <person name="Uohara A."/>
        </authorList>
    </citation>
    <scope>NUCLEOTIDE SEQUENCE [LARGE SCALE GENOMIC DNA]</scope>
    <source>
        <strain evidence="2 3">NBRC 108638</strain>
    </source>
</reference>
<organism evidence="2 3">
    <name type="scientific">Phytohabitans rumicis</name>
    <dbReference type="NCBI Taxonomy" id="1076125"/>
    <lineage>
        <taxon>Bacteria</taxon>
        <taxon>Bacillati</taxon>
        <taxon>Actinomycetota</taxon>
        <taxon>Actinomycetes</taxon>
        <taxon>Micromonosporales</taxon>
        <taxon>Micromonosporaceae</taxon>
    </lineage>
</organism>
<feature type="transmembrane region" description="Helical" evidence="1">
    <location>
        <begin position="151"/>
        <end position="170"/>
    </location>
</feature>
<dbReference type="Proteomes" id="UP000482960">
    <property type="component" value="Unassembled WGS sequence"/>
</dbReference>
<evidence type="ECO:0000256" key="1">
    <source>
        <dbReference type="SAM" id="Phobius"/>
    </source>
</evidence>
<feature type="transmembrane region" description="Helical" evidence="1">
    <location>
        <begin position="26"/>
        <end position="51"/>
    </location>
</feature>
<protein>
    <recommendedName>
        <fullName evidence="4">DUF998 domain-containing protein</fullName>
    </recommendedName>
</protein>
<dbReference type="EMBL" id="BLPG01000002">
    <property type="protein sequence ID" value="GFJ95668.1"/>
    <property type="molecule type" value="Genomic_DNA"/>
</dbReference>
<sequence>MIETIPLPRDLRDETDPAVLYRKSYLLIRIVLGFLGIALPIVFIIGEWLFLRGGVHVRGSLSAYYHSSMRDVFVAGLCVTGFLLLTYMAAERRTPDFWISVLAGVAVIGVAFFPTWRPGLADGAPHCGTSPEPAGCSAVQQEIGEGLTATIHYTCAVIFILSLAVIAYLFSRRDKARNHEDRAAMVQRICMWVIIGAVAFVAVGKLLDITIGELTPLYLGEVLSVWAFGVSWLLAARDLPGKLIGYTPPDGAYERARM</sequence>
<feature type="transmembrane region" description="Helical" evidence="1">
    <location>
        <begin position="97"/>
        <end position="116"/>
    </location>
</feature>
<keyword evidence="1" id="KW-0812">Transmembrane</keyword>
<evidence type="ECO:0000313" key="2">
    <source>
        <dbReference type="EMBL" id="GFJ95668.1"/>
    </source>
</evidence>
<dbReference type="AlphaFoldDB" id="A0A6V8LLB7"/>
<keyword evidence="1" id="KW-0472">Membrane</keyword>
<feature type="transmembrane region" description="Helical" evidence="1">
    <location>
        <begin position="71"/>
        <end position="90"/>
    </location>
</feature>
<accession>A0A6V8LLB7</accession>
<feature type="transmembrane region" description="Helical" evidence="1">
    <location>
        <begin position="217"/>
        <end position="235"/>
    </location>
</feature>
<feature type="transmembrane region" description="Helical" evidence="1">
    <location>
        <begin position="191"/>
        <end position="211"/>
    </location>
</feature>
<keyword evidence="1" id="KW-1133">Transmembrane helix</keyword>
<evidence type="ECO:0008006" key="4">
    <source>
        <dbReference type="Google" id="ProtNLM"/>
    </source>
</evidence>
<evidence type="ECO:0000313" key="3">
    <source>
        <dbReference type="Proteomes" id="UP000482960"/>
    </source>
</evidence>
<reference evidence="2 3" key="1">
    <citation type="submission" date="2020-03" db="EMBL/GenBank/DDBJ databases">
        <title>Whole genome shotgun sequence of Phytohabitans rumicis NBRC 108638.</title>
        <authorList>
            <person name="Komaki H."/>
            <person name="Tamura T."/>
        </authorList>
    </citation>
    <scope>NUCLEOTIDE SEQUENCE [LARGE SCALE GENOMIC DNA]</scope>
    <source>
        <strain evidence="2 3">NBRC 108638</strain>
    </source>
</reference>
<name>A0A6V8LLB7_9ACTN</name>
<comment type="caution">
    <text evidence="2">The sequence shown here is derived from an EMBL/GenBank/DDBJ whole genome shotgun (WGS) entry which is preliminary data.</text>
</comment>
<keyword evidence="3" id="KW-1185">Reference proteome</keyword>